<name>U2WV64_9PROT</name>
<dbReference type="Proteomes" id="UP000016762">
    <property type="component" value="Unassembled WGS sequence"/>
</dbReference>
<dbReference type="EC" id="2.5.1.32" evidence="1"/>
<organism evidence="1 2">
    <name type="scientific">Candidatus Micropelagius thuwalensis</name>
    <dbReference type="NCBI Taxonomy" id="1397666"/>
    <lineage>
        <taxon>Bacteria</taxon>
        <taxon>Pseudomonadati</taxon>
        <taxon>Pseudomonadota</taxon>
        <taxon>Alphaproteobacteria</taxon>
        <taxon>PS1 clade</taxon>
        <taxon>Candidatus Micropelagius</taxon>
    </lineage>
</organism>
<dbReference type="AlphaFoldDB" id="U2WV64"/>
<keyword evidence="2" id="KW-1185">Reference proteome</keyword>
<reference evidence="1 2" key="1">
    <citation type="journal article" date="2014" name="FEMS Microbiol. Ecol.">
        <title>Genomic differentiation among two strains of the PS1 clade isolated from geographically separated marine habitats.</title>
        <authorList>
            <person name="Jimenez-Infante F."/>
            <person name="Ngugi D.K."/>
            <person name="Alam I."/>
            <person name="Rashid M."/>
            <person name="Baalawi W."/>
            <person name="Kamau A.A."/>
            <person name="Bajic V.B."/>
            <person name="Stingl U."/>
        </authorList>
    </citation>
    <scope>NUCLEOTIDE SEQUENCE [LARGE SCALE GENOMIC DNA]</scope>
    <source>
        <strain evidence="1 2">RS24</strain>
    </source>
</reference>
<comment type="caution">
    <text evidence="1">The sequence shown here is derived from an EMBL/GenBank/DDBJ whole genome shotgun (WGS) entry which is preliminary data.</text>
</comment>
<evidence type="ECO:0000313" key="1">
    <source>
        <dbReference type="EMBL" id="ERL47435.1"/>
    </source>
</evidence>
<proteinExistence type="predicted"/>
<evidence type="ECO:0000313" key="2">
    <source>
        <dbReference type="Proteomes" id="UP000016762"/>
    </source>
</evidence>
<accession>U2WV64</accession>
<dbReference type="GO" id="GO:0016740">
    <property type="term" value="F:transferase activity"/>
    <property type="evidence" value="ECO:0007669"/>
    <property type="project" value="UniProtKB-KW"/>
</dbReference>
<protein>
    <submittedName>
        <fullName evidence="1">Phytoene synthase protein</fullName>
        <ecNumber evidence="1">2.5.1.32</ecNumber>
    </submittedName>
</protein>
<dbReference type="EMBL" id="AWXE01000001">
    <property type="protein sequence ID" value="ERL47435.1"/>
    <property type="molecule type" value="Genomic_DNA"/>
</dbReference>
<sequence>MLTEYAAIKYKKERWALYLVQSPALSSEGAMIKKYIAKANENKTLEKSKLNLVKSIYCSYRQ</sequence>
<gene>
    <name evidence="1" type="primary">crtB</name>
    <name evidence="1" type="ORF">RS24_00374</name>
</gene>
<keyword evidence="1" id="KW-0808">Transferase</keyword>